<dbReference type="InterPro" id="IPR040366">
    <property type="entry name" value="Nab2/ZC3H14"/>
</dbReference>
<dbReference type="PANTHER" id="PTHR14738">
    <property type="entry name" value="ZINC FINGER CCCH DOMAIN-CONTAINING PROTEIN 14"/>
    <property type="match status" value="1"/>
</dbReference>
<organism evidence="4 5">
    <name type="scientific">Cinchona calisaya</name>
    <dbReference type="NCBI Taxonomy" id="153742"/>
    <lineage>
        <taxon>Eukaryota</taxon>
        <taxon>Viridiplantae</taxon>
        <taxon>Streptophyta</taxon>
        <taxon>Embryophyta</taxon>
        <taxon>Tracheophyta</taxon>
        <taxon>Spermatophyta</taxon>
        <taxon>Magnoliopsida</taxon>
        <taxon>eudicotyledons</taxon>
        <taxon>Gunneridae</taxon>
        <taxon>Pentapetalae</taxon>
        <taxon>asterids</taxon>
        <taxon>lamiids</taxon>
        <taxon>Gentianales</taxon>
        <taxon>Rubiaceae</taxon>
        <taxon>Cinchonoideae</taxon>
        <taxon>Cinchoneae</taxon>
        <taxon>Cinchona</taxon>
    </lineage>
</organism>
<dbReference type="FunFam" id="3.30.70.330:FF:000616">
    <property type="entry name" value="RNA binding (RRM/RBD/RNP motifs) family protein"/>
    <property type="match status" value="1"/>
</dbReference>
<feature type="region of interest" description="Disordered" evidence="2">
    <location>
        <begin position="493"/>
        <end position="513"/>
    </location>
</feature>
<evidence type="ECO:0000256" key="1">
    <source>
        <dbReference type="PROSITE-ProRule" id="PRU00176"/>
    </source>
</evidence>
<protein>
    <recommendedName>
        <fullName evidence="3">RRM domain-containing protein</fullName>
    </recommendedName>
</protein>
<dbReference type="FunFam" id="1.20.1390.10:FF:000005">
    <property type="entry name" value="RNA binding (RRM/RBD/RNP motifs) family protein"/>
    <property type="match status" value="1"/>
</dbReference>
<sequence length="696" mass="77332">MDGAIATGGDRTFTVNFNSEGVSKLRENVKEKLKEYMGDYTDDTLVEYVIVLLKNGRRKDEARNELNVFLGDDSDSFVTWLWDHLGSNLNLYVQTRQSHSDGVHKTKPVAAEQPGGNDSHQIESDSVKLKSNKSFKSRHTREWKGLATDEGEQPCVRSILADSIHADKGSREVGHENQAVSPQSVVRRKRNRHEERLQNKREVVSQATIAAPRRLLQFAVRDAVATSRPSNVSAEPSLKRLRSVVSTSAEDSNLEESPPRIRSVARVPNAMATAIKAVAEAAKDVQRVRATGNVFDRLGCATDVSETLNRLAEFGEDPDEDEEDDVYIREQGRSTYDHRNDYSRAHMSDMSVLQRDRRMVVDPTSDNEECDVNVTRQRVLDVSQTGTSGGNGFEVSRMVQCNVANNADEIAKVTLKNQDQLGKISRTSHKMVNVSLNLNTWKSPQYEELRGSLEVDNQKSIQMNEALTSLPAGRLMEENNNPVVVANGNAQLEADEQKESQKTPSSAAGLYSIGRPTEDADSRTIFVNNVHFAANKDSLSRHFNKFGEVLKVIILTDATTGQPKGSAYVEFMRKEAAENALSLDGTSFMSRILRVVRKGSAQLEASPIPTWPRIAHGPPFAVSRFGWVPFPRGIAAYRSRLPAKPGPRSFQWKRETRSTQTEMPSPGSVNTTPSSIPRSLTYVRPEHKANESSNAT</sequence>
<reference evidence="4 5" key="1">
    <citation type="submission" date="2024-11" db="EMBL/GenBank/DDBJ databases">
        <title>A near-complete genome assembly of Cinchona calisaya.</title>
        <authorList>
            <person name="Lian D.C."/>
            <person name="Zhao X.W."/>
            <person name="Wei L."/>
        </authorList>
    </citation>
    <scope>NUCLEOTIDE SEQUENCE [LARGE SCALE GENOMIC DNA]</scope>
    <source>
        <tissue evidence="4">Nenye</tissue>
    </source>
</reference>
<feature type="domain" description="RRM" evidence="3">
    <location>
        <begin position="523"/>
        <end position="600"/>
    </location>
</feature>
<comment type="caution">
    <text evidence="4">The sequence shown here is derived from an EMBL/GenBank/DDBJ whole genome shotgun (WGS) entry which is preliminary data.</text>
</comment>
<dbReference type="SMART" id="SM00360">
    <property type="entry name" value="RRM"/>
    <property type="match status" value="1"/>
</dbReference>
<keyword evidence="1" id="KW-0694">RNA-binding</keyword>
<evidence type="ECO:0000256" key="2">
    <source>
        <dbReference type="SAM" id="MobiDB-lite"/>
    </source>
</evidence>
<dbReference type="InterPro" id="IPR002483">
    <property type="entry name" value="PWI_dom"/>
</dbReference>
<dbReference type="GO" id="GO:0003723">
    <property type="term" value="F:RNA binding"/>
    <property type="evidence" value="ECO:0007669"/>
    <property type="project" value="UniProtKB-UniRule"/>
</dbReference>
<dbReference type="InterPro" id="IPR035979">
    <property type="entry name" value="RBD_domain_sf"/>
</dbReference>
<feature type="region of interest" description="Disordered" evidence="2">
    <location>
        <begin position="642"/>
        <end position="696"/>
    </location>
</feature>
<dbReference type="EMBL" id="JBJUIK010000010">
    <property type="protein sequence ID" value="KAL3516498.1"/>
    <property type="molecule type" value="Genomic_DNA"/>
</dbReference>
<evidence type="ECO:0000313" key="4">
    <source>
        <dbReference type="EMBL" id="KAL3516498.1"/>
    </source>
</evidence>
<name>A0ABD2ZFM1_9GENT</name>
<evidence type="ECO:0000313" key="5">
    <source>
        <dbReference type="Proteomes" id="UP001630127"/>
    </source>
</evidence>
<dbReference type="PANTHER" id="PTHR14738:SF32">
    <property type="entry name" value="RNA BINDING (RRM_RBD_RNP MOTIFS) FAMILY PROTEIN"/>
    <property type="match status" value="1"/>
</dbReference>
<dbReference type="Pfam" id="PF01480">
    <property type="entry name" value="PWI"/>
    <property type="match status" value="1"/>
</dbReference>
<proteinExistence type="predicted"/>
<gene>
    <name evidence="4" type="ORF">ACH5RR_023400</name>
</gene>
<dbReference type="Gene3D" id="3.30.70.330">
    <property type="match status" value="1"/>
</dbReference>
<dbReference type="PROSITE" id="PS50102">
    <property type="entry name" value="RRM"/>
    <property type="match status" value="1"/>
</dbReference>
<dbReference type="Gene3D" id="1.20.1390.10">
    <property type="entry name" value="PWI domain"/>
    <property type="match status" value="1"/>
</dbReference>
<dbReference type="Pfam" id="PF00076">
    <property type="entry name" value="RRM_1"/>
    <property type="match status" value="1"/>
</dbReference>
<feature type="region of interest" description="Disordered" evidence="2">
    <location>
        <begin position="167"/>
        <end position="193"/>
    </location>
</feature>
<keyword evidence="5" id="KW-1185">Reference proteome</keyword>
<accession>A0ABD2ZFM1</accession>
<feature type="region of interest" description="Disordered" evidence="2">
    <location>
        <begin position="100"/>
        <end position="133"/>
    </location>
</feature>
<dbReference type="InterPro" id="IPR000504">
    <property type="entry name" value="RRM_dom"/>
</dbReference>
<feature type="compositionally biased region" description="Polar residues" evidence="2">
    <location>
        <begin position="658"/>
        <end position="678"/>
    </location>
</feature>
<evidence type="ECO:0000259" key="3">
    <source>
        <dbReference type="PROSITE" id="PS50102"/>
    </source>
</evidence>
<dbReference type="Proteomes" id="UP001630127">
    <property type="component" value="Unassembled WGS sequence"/>
</dbReference>
<dbReference type="InterPro" id="IPR012677">
    <property type="entry name" value="Nucleotide-bd_a/b_plait_sf"/>
</dbReference>
<dbReference type="SUPFAM" id="SSF54928">
    <property type="entry name" value="RNA-binding domain, RBD"/>
    <property type="match status" value="1"/>
</dbReference>
<dbReference type="AlphaFoldDB" id="A0ABD2ZFM1"/>